<dbReference type="InterPro" id="IPR025166">
    <property type="entry name" value="Integrase_DNA_bind_dom"/>
</dbReference>
<name>A0ABV7XHW1_9SPHN</name>
<keyword evidence="7" id="KW-1185">Reference proteome</keyword>
<dbReference type="Pfam" id="PF13356">
    <property type="entry name" value="Arm-DNA-bind_3"/>
    <property type="match status" value="1"/>
</dbReference>
<comment type="caution">
    <text evidence="6">The sequence shown here is derived from an EMBL/GenBank/DDBJ whole genome shotgun (WGS) entry which is preliminary data.</text>
</comment>
<dbReference type="EMBL" id="JBHRXV010000014">
    <property type="protein sequence ID" value="MFC3714314.1"/>
    <property type="molecule type" value="Genomic_DNA"/>
</dbReference>
<feature type="domain" description="Tyr recombinase" evidence="5">
    <location>
        <begin position="205"/>
        <end position="377"/>
    </location>
</feature>
<reference evidence="7" key="1">
    <citation type="journal article" date="2019" name="Int. J. Syst. Evol. Microbiol.">
        <title>The Global Catalogue of Microorganisms (GCM) 10K type strain sequencing project: providing services to taxonomists for standard genome sequencing and annotation.</title>
        <authorList>
            <consortium name="The Broad Institute Genomics Platform"/>
            <consortium name="The Broad Institute Genome Sequencing Center for Infectious Disease"/>
            <person name="Wu L."/>
            <person name="Ma J."/>
        </authorList>
    </citation>
    <scope>NUCLEOTIDE SEQUENCE [LARGE SCALE GENOMIC DNA]</scope>
    <source>
        <strain evidence="7">KCTC 42644</strain>
    </source>
</reference>
<keyword evidence="3" id="KW-0238">DNA-binding</keyword>
<evidence type="ECO:0000313" key="7">
    <source>
        <dbReference type="Proteomes" id="UP001595615"/>
    </source>
</evidence>
<dbReference type="PROSITE" id="PS51898">
    <property type="entry name" value="TYR_RECOMBINASE"/>
    <property type="match status" value="1"/>
</dbReference>
<protein>
    <submittedName>
        <fullName evidence="6">Tyrosine-type recombinase/integrase</fullName>
    </submittedName>
</protein>
<dbReference type="PANTHER" id="PTHR30629:SF2">
    <property type="entry name" value="PROPHAGE INTEGRASE INTS-RELATED"/>
    <property type="match status" value="1"/>
</dbReference>
<dbReference type="RefSeq" id="WP_380863691.1">
    <property type="nucleotide sequence ID" value="NZ_JBHRXV010000014.1"/>
</dbReference>
<dbReference type="InterPro" id="IPR013762">
    <property type="entry name" value="Integrase-like_cat_sf"/>
</dbReference>
<dbReference type="Gene3D" id="1.10.443.10">
    <property type="entry name" value="Intergrase catalytic core"/>
    <property type="match status" value="1"/>
</dbReference>
<comment type="similarity">
    <text evidence="1">Belongs to the 'phage' integrase family.</text>
</comment>
<dbReference type="InterPro" id="IPR038488">
    <property type="entry name" value="Integrase_DNA-bd_sf"/>
</dbReference>
<sequence>MPKIKLDQTSAMLAQCEAGKKKTDFWDNGENCHGLVLEVRSSGGKTWYLRYQDRYGRQRQHKIGRYHLVSFEQVKKVARRLRAEVELGGDPGAEKKAMRAVPTYAELAQQHLEHAQTYQKSFATTEMIMRRHIKPRWGNVILSEIRQPDVAKWLASKANDGLAPATVEKIKVMFSRSFELAMQWEMPGVDKNPVRGIRRPPLNNARDRFLNTEEVRRLQRAVAESRNPSLKYIVGLLLLTGARVSELLNAEWRHVDIEREAWFIPTSKTGKSRYVPLAPEALNLIASIPRTVGSKYLLPNPDTGRPFTTIKHAWQTARKQAKIPDVRIHDLRHTAASFMVNDGIDLYAVGKVLGHASQVSTERYSHVANERLMAAVRAGAKQQPSDW</sequence>
<dbReference type="SUPFAM" id="SSF56349">
    <property type="entry name" value="DNA breaking-rejoining enzymes"/>
    <property type="match status" value="1"/>
</dbReference>
<dbReference type="InterPro" id="IPR010998">
    <property type="entry name" value="Integrase_recombinase_N"/>
</dbReference>
<evidence type="ECO:0000313" key="6">
    <source>
        <dbReference type="EMBL" id="MFC3714314.1"/>
    </source>
</evidence>
<dbReference type="InterPro" id="IPR050808">
    <property type="entry name" value="Phage_Integrase"/>
</dbReference>
<keyword evidence="4" id="KW-0233">DNA recombination</keyword>
<proteinExistence type="inferred from homology"/>
<evidence type="ECO:0000259" key="5">
    <source>
        <dbReference type="PROSITE" id="PS51898"/>
    </source>
</evidence>
<gene>
    <name evidence="6" type="ORF">ACFOMD_17225</name>
</gene>
<evidence type="ECO:0000256" key="4">
    <source>
        <dbReference type="ARBA" id="ARBA00023172"/>
    </source>
</evidence>
<dbReference type="Pfam" id="PF00589">
    <property type="entry name" value="Phage_integrase"/>
    <property type="match status" value="1"/>
</dbReference>
<dbReference type="CDD" id="cd00796">
    <property type="entry name" value="INT_Rci_Hp1_C"/>
    <property type="match status" value="1"/>
</dbReference>
<accession>A0ABV7XHW1</accession>
<dbReference type="Proteomes" id="UP001595615">
    <property type="component" value="Unassembled WGS sequence"/>
</dbReference>
<dbReference type="Gene3D" id="1.10.150.130">
    <property type="match status" value="1"/>
</dbReference>
<dbReference type="Gene3D" id="3.30.160.390">
    <property type="entry name" value="Integrase, DNA-binding domain"/>
    <property type="match status" value="1"/>
</dbReference>
<dbReference type="InterPro" id="IPR011010">
    <property type="entry name" value="DNA_brk_join_enz"/>
</dbReference>
<evidence type="ECO:0000256" key="3">
    <source>
        <dbReference type="ARBA" id="ARBA00023125"/>
    </source>
</evidence>
<dbReference type="InterPro" id="IPR002104">
    <property type="entry name" value="Integrase_catalytic"/>
</dbReference>
<organism evidence="6 7">
    <name type="scientific">Sphingoaurantiacus capsulatus</name>
    <dbReference type="NCBI Taxonomy" id="1771310"/>
    <lineage>
        <taxon>Bacteria</taxon>
        <taxon>Pseudomonadati</taxon>
        <taxon>Pseudomonadota</taxon>
        <taxon>Alphaproteobacteria</taxon>
        <taxon>Sphingomonadales</taxon>
        <taxon>Sphingosinicellaceae</taxon>
        <taxon>Sphingoaurantiacus</taxon>
    </lineage>
</organism>
<evidence type="ECO:0000256" key="1">
    <source>
        <dbReference type="ARBA" id="ARBA00008857"/>
    </source>
</evidence>
<keyword evidence="2" id="KW-0229">DNA integration</keyword>
<dbReference type="PANTHER" id="PTHR30629">
    <property type="entry name" value="PROPHAGE INTEGRASE"/>
    <property type="match status" value="1"/>
</dbReference>
<evidence type="ECO:0000256" key="2">
    <source>
        <dbReference type="ARBA" id="ARBA00022908"/>
    </source>
</evidence>